<keyword evidence="3" id="KW-0515">Mutator protein</keyword>
<gene>
    <name evidence="18" type="ORF">CAP_5848</name>
</gene>
<dbReference type="GO" id="GO:0044715">
    <property type="term" value="F:8-oxo-dGDP phosphatase activity"/>
    <property type="evidence" value="ECO:0007669"/>
    <property type="project" value="TreeGrafter"/>
</dbReference>
<evidence type="ECO:0000256" key="5">
    <source>
        <dbReference type="ARBA" id="ARBA00022723"/>
    </source>
</evidence>
<dbReference type="Proteomes" id="UP000019678">
    <property type="component" value="Unassembled WGS sequence"/>
</dbReference>
<evidence type="ECO:0000256" key="8">
    <source>
        <dbReference type="ARBA" id="ARBA00022842"/>
    </source>
</evidence>
<dbReference type="InterPro" id="IPR029119">
    <property type="entry name" value="MutY_C"/>
</dbReference>
<keyword evidence="6" id="KW-0227">DNA damage</keyword>
<keyword evidence="19" id="KW-1185">Reference proteome</keyword>
<evidence type="ECO:0000256" key="1">
    <source>
        <dbReference type="ARBA" id="ARBA00001946"/>
    </source>
</evidence>
<dbReference type="Pfam" id="PF14815">
    <property type="entry name" value="NUDIX_4"/>
    <property type="match status" value="1"/>
</dbReference>
<sequence>MQLVGTIRVVAAVIEQDGRYLITQRRASAVLPLLWEFPGGRVEEGETDAVALKREVSHRLGVEIEVGQLISFVSHPYERYTVDLYLYECSIQSGEPAPLAVNEFRWVTSAEFDRYPFTPADEATMNKLLGVG</sequence>
<protein>
    <recommendedName>
        <fullName evidence="13">8-oxo-dGTP diphosphatase</fullName>
        <ecNumber evidence="12">3.6.1.55</ecNumber>
    </recommendedName>
    <alternativeName>
        <fullName evidence="16">7,8-dihydro-8-oxoguanine-triphosphatase</fullName>
    </alternativeName>
    <alternativeName>
        <fullName evidence="15">Mutator protein MutT</fullName>
    </alternativeName>
    <alternativeName>
        <fullName evidence="14">dGTP pyrophosphohydrolase</fullName>
    </alternativeName>
</protein>
<dbReference type="GO" id="GO:0008413">
    <property type="term" value="F:8-oxo-7,8-dihydroguanosine triphosphate pyrophosphatase activity"/>
    <property type="evidence" value="ECO:0007669"/>
    <property type="project" value="TreeGrafter"/>
</dbReference>
<evidence type="ECO:0000256" key="10">
    <source>
        <dbReference type="ARBA" id="ARBA00035861"/>
    </source>
</evidence>
<keyword evidence="4" id="KW-0235">DNA replication</keyword>
<evidence type="ECO:0000259" key="17">
    <source>
        <dbReference type="PROSITE" id="PS51462"/>
    </source>
</evidence>
<dbReference type="InterPro" id="IPR000086">
    <property type="entry name" value="NUDIX_hydrolase_dom"/>
</dbReference>
<evidence type="ECO:0000256" key="13">
    <source>
        <dbReference type="ARBA" id="ARBA00040794"/>
    </source>
</evidence>
<comment type="catalytic activity">
    <reaction evidence="11">
        <text>8-oxo-GTP + H2O = 8-oxo-GMP + diphosphate + H(+)</text>
        <dbReference type="Rhea" id="RHEA:67616"/>
        <dbReference type="ChEBI" id="CHEBI:15377"/>
        <dbReference type="ChEBI" id="CHEBI:15378"/>
        <dbReference type="ChEBI" id="CHEBI:33019"/>
        <dbReference type="ChEBI" id="CHEBI:143553"/>
        <dbReference type="ChEBI" id="CHEBI:145694"/>
    </reaction>
</comment>
<name>A0A017TFP0_9BACT</name>
<dbReference type="PANTHER" id="PTHR47707">
    <property type="entry name" value="8-OXO-DGTP DIPHOSPHATASE"/>
    <property type="match status" value="1"/>
</dbReference>
<dbReference type="PANTHER" id="PTHR47707:SF1">
    <property type="entry name" value="NUDIX HYDROLASE FAMILY PROTEIN"/>
    <property type="match status" value="1"/>
</dbReference>
<dbReference type="Gene3D" id="3.90.79.10">
    <property type="entry name" value="Nucleoside Triphosphate Pyrophosphohydrolase"/>
    <property type="match status" value="1"/>
</dbReference>
<evidence type="ECO:0000256" key="4">
    <source>
        <dbReference type="ARBA" id="ARBA00022705"/>
    </source>
</evidence>
<evidence type="ECO:0000256" key="16">
    <source>
        <dbReference type="ARBA" id="ARBA00042798"/>
    </source>
</evidence>
<evidence type="ECO:0000256" key="15">
    <source>
        <dbReference type="ARBA" id="ARBA00041979"/>
    </source>
</evidence>
<evidence type="ECO:0000256" key="14">
    <source>
        <dbReference type="ARBA" id="ARBA00041592"/>
    </source>
</evidence>
<dbReference type="InterPro" id="IPR015797">
    <property type="entry name" value="NUDIX_hydrolase-like_dom_sf"/>
</dbReference>
<dbReference type="eggNOG" id="COG0494">
    <property type="taxonomic scope" value="Bacteria"/>
</dbReference>
<dbReference type="EMBL" id="ASRX01000005">
    <property type="protein sequence ID" value="EYF08088.1"/>
    <property type="molecule type" value="Genomic_DNA"/>
</dbReference>
<keyword evidence="5" id="KW-0479">Metal-binding</keyword>
<accession>A0A017TFP0</accession>
<dbReference type="GO" id="GO:0044716">
    <property type="term" value="F:8-oxo-GDP phosphatase activity"/>
    <property type="evidence" value="ECO:0007669"/>
    <property type="project" value="TreeGrafter"/>
</dbReference>
<dbReference type="GO" id="GO:0006260">
    <property type="term" value="P:DNA replication"/>
    <property type="evidence" value="ECO:0007669"/>
    <property type="project" value="UniProtKB-KW"/>
</dbReference>
<evidence type="ECO:0000256" key="7">
    <source>
        <dbReference type="ARBA" id="ARBA00022801"/>
    </source>
</evidence>
<dbReference type="SUPFAM" id="SSF55811">
    <property type="entry name" value="Nudix"/>
    <property type="match status" value="1"/>
</dbReference>
<reference evidence="18 19" key="1">
    <citation type="submission" date="2013-05" db="EMBL/GenBank/DDBJ databases">
        <title>Genome assembly of Chondromyces apiculatus DSM 436.</title>
        <authorList>
            <person name="Sharma G."/>
            <person name="Khatri I."/>
            <person name="Kaur C."/>
            <person name="Mayilraj S."/>
            <person name="Subramanian S."/>
        </authorList>
    </citation>
    <scope>NUCLEOTIDE SEQUENCE [LARGE SCALE GENOMIC DNA]</scope>
    <source>
        <strain evidence="18 19">DSM 436</strain>
    </source>
</reference>
<evidence type="ECO:0000256" key="11">
    <source>
        <dbReference type="ARBA" id="ARBA00036904"/>
    </source>
</evidence>
<dbReference type="CDD" id="cd03425">
    <property type="entry name" value="NUDIX_MutT_NudA_like"/>
    <property type="match status" value="1"/>
</dbReference>
<comment type="cofactor">
    <cofactor evidence="1">
        <name>Mg(2+)</name>
        <dbReference type="ChEBI" id="CHEBI:18420"/>
    </cofactor>
</comment>
<feature type="domain" description="Nudix hydrolase" evidence="17">
    <location>
        <begin position="5"/>
        <end position="132"/>
    </location>
</feature>
<evidence type="ECO:0000313" key="19">
    <source>
        <dbReference type="Proteomes" id="UP000019678"/>
    </source>
</evidence>
<comment type="catalytic activity">
    <reaction evidence="10">
        <text>8-oxo-dGTP + H2O = 8-oxo-dGMP + diphosphate + H(+)</text>
        <dbReference type="Rhea" id="RHEA:31575"/>
        <dbReference type="ChEBI" id="CHEBI:15377"/>
        <dbReference type="ChEBI" id="CHEBI:15378"/>
        <dbReference type="ChEBI" id="CHEBI:33019"/>
        <dbReference type="ChEBI" id="CHEBI:63224"/>
        <dbReference type="ChEBI" id="CHEBI:77896"/>
        <dbReference type="EC" id="3.6.1.55"/>
    </reaction>
</comment>
<evidence type="ECO:0000256" key="3">
    <source>
        <dbReference type="ARBA" id="ARBA00022457"/>
    </source>
</evidence>
<dbReference type="OrthoDB" id="9810648at2"/>
<dbReference type="STRING" id="1192034.CAP_5848"/>
<keyword evidence="9" id="KW-0234">DNA repair</keyword>
<proteinExistence type="inferred from homology"/>
<evidence type="ECO:0000256" key="12">
    <source>
        <dbReference type="ARBA" id="ARBA00038905"/>
    </source>
</evidence>
<evidence type="ECO:0000313" key="18">
    <source>
        <dbReference type="EMBL" id="EYF08088.1"/>
    </source>
</evidence>
<keyword evidence="8" id="KW-0460">Magnesium</keyword>
<evidence type="ECO:0000256" key="9">
    <source>
        <dbReference type="ARBA" id="ARBA00023204"/>
    </source>
</evidence>
<dbReference type="GO" id="GO:0006281">
    <property type="term" value="P:DNA repair"/>
    <property type="evidence" value="ECO:0007669"/>
    <property type="project" value="UniProtKB-KW"/>
</dbReference>
<organism evidence="18 19">
    <name type="scientific">Chondromyces apiculatus DSM 436</name>
    <dbReference type="NCBI Taxonomy" id="1192034"/>
    <lineage>
        <taxon>Bacteria</taxon>
        <taxon>Pseudomonadati</taxon>
        <taxon>Myxococcota</taxon>
        <taxon>Polyangia</taxon>
        <taxon>Polyangiales</taxon>
        <taxon>Polyangiaceae</taxon>
        <taxon>Chondromyces</taxon>
    </lineage>
</organism>
<evidence type="ECO:0000256" key="6">
    <source>
        <dbReference type="ARBA" id="ARBA00022763"/>
    </source>
</evidence>
<dbReference type="EC" id="3.6.1.55" evidence="12"/>
<dbReference type="RefSeq" id="WP_044235999.1">
    <property type="nucleotide sequence ID" value="NZ_ASRX01000005.1"/>
</dbReference>
<dbReference type="GO" id="GO:0035539">
    <property type="term" value="F:8-oxo-7,8-dihydrodeoxyguanosine triphosphate pyrophosphatase activity"/>
    <property type="evidence" value="ECO:0007669"/>
    <property type="project" value="UniProtKB-EC"/>
</dbReference>
<dbReference type="AlphaFoldDB" id="A0A017TFP0"/>
<keyword evidence="7" id="KW-0378">Hydrolase</keyword>
<comment type="similarity">
    <text evidence="2">Belongs to the Nudix hydrolase family.</text>
</comment>
<dbReference type="GO" id="GO:0046872">
    <property type="term" value="F:metal ion binding"/>
    <property type="evidence" value="ECO:0007669"/>
    <property type="project" value="UniProtKB-KW"/>
</dbReference>
<dbReference type="PROSITE" id="PS51462">
    <property type="entry name" value="NUDIX"/>
    <property type="match status" value="1"/>
</dbReference>
<comment type="caution">
    <text evidence="18">The sequence shown here is derived from an EMBL/GenBank/DDBJ whole genome shotgun (WGS) entry which is preliminary data.</text>
</comment>
<evidence type="ECO:0000256" key="2">
    <source>
        <dbReference type="ARBA" id="ARBA00005582"/>
    </source>
</evidence>
<dbReference type="InterPro" id="IPR047127">
    <property type="entry name" value="MutT-like"/>
</dbReference>